<sequence>MPWDGSSPLTELFATINNSTNSWSVNKAGANFKHLRHTVCNLWTYVVILNFPPVLHEGSDVKQQITAQ</sequence>
<name>A0ABV0Q3D8_9TELE</name>
<gene>
    <name evidence="1" type="ORF">GOODEAATRI_034307</name>
</gene>
<keyword evidence="2" id="KW-1185">Reference proteome</keyword>
<comment type="caution">
    <text evidence="1">The sequence shown here is derived from an EMBL/GenBank/DDBJ whole genome shotgun (WGS) entry which is preliminary data.</text>
</comment>
<evidence type="ECO:0000313" key="2">
    <source>
        <dbReference type="Proteomes" id="UP001476798"/>
    </source>
</evidence>
<dbReference type="Proteomes" id="UP001476798">
    <property type="component" value="Unassembled WGS sequence"/>
</dbReference>
<organism evidence="1 2">
    <name type="scientific">Goodea atripinnis</name>
    <dbReference type="NCBI Taxonomy" id="208336"/>
    <lineage>
        <taxon>Eukaryota</taxon>
        <taxon>Metazoa</taxon>
        <taxon>Chordata</taxon>
        <taxon>Craniata</taxon>
        <taxon>Vertebrata</taxon>
        <taxon>Euteleostomi</taxon>
        <taxon>Actinopterygii</taxon>
        <taxon>Neopterygii</taxon>
        <taxon>Teleostei</taxon>
        <taxon>Neoteleostei</taxon>
        <taxon>Acanthomorphata</taxon>
        <taxon>Ovalentaria</taxon>
        <taxon>Atherinomorphae</taxon>
        <taxon>Cyprinodontiformes</taxon>
        <taxon>Goodeidae</taxon>
        <taxon>Goodea</taxon>
    </lineage>
</organism>
<dbReference type="EMBL" id="JAHRIO010098444">
    <property type="protein sequence ID" value="MEQ2190295.1"/>
    <property type="molecule type" value="Genomic_DNA"/>
</dbReference>
<protein>
    <submittedName>
        <fullName evidence="1">Uncharacterized protein</fullName>
    </submittedName>
</protein>
<accession>A0ABV0Q3D8</accession>
<reference evidence="1 2" key="1">
    <citation type="submission" date="2021-06" db="EMBL/GenBank/DDBJ databases">
        <authorList>
            <person name="Palmer J.M."/>
        </authorList>
    </citation>
    <scope>NUCLEOTIDE SEQUENCE [LARGE SCALE GENOMIC DNA]</scope>
    <source>
        <strain evidence="1 2">GA_2019</strain>
        <tissue evidence="1">Muscle</tissue>
    </source>
</reference>
<proteinExistence type="predicted"/>
<evidence type="ECO:0000313" key="1">
    <source>
        <dbReference type="EMBL" id="MEQ2190295.1"/>
    </source>
</evidence>